<accession>A0ABS6E0D7</accession>
<name>A0ABS6E0D7_9FIRM</name>
<keyword evidence="2" id="KW-1185">Reference proteome</keyword>
<protein>
    <submittedName>
        <fullName evidence="1">Uncharacterized protein</fullName>
    </submittedName>
</protein>
<dbReference type="Proteomes" id="UP001196301">
    <property type="component" value="Unassembled WGS sequence"/>
</dbReference>
<dbReference type="RefSeq" id="WP_216572328.1">
    <property type="nucleotide sequence ID" value="NZ_JAHLOQ010000087.1"/>
</dbReference>
<evidence type="ECO:0000313" key="2">
    <source>
        <dbReference type="Proteomes" id="UP001196301"/>
    </source>
</evidence>
<organism evidence="1 2">
    <name type="scientific">Intestinibacter bartlettii</name>
    <dbReference type="NCBI Taxonomy" id="261299"/>
    <lineage>
        <taxon>Bacteria</taxon>
        <taxon>Bacillati</taxon>
        <taxon>Bacillota</taxon>
        <taxon>Clostridia</taxon>
        <taxon>Peptostreptococcales</taxon>
        <taxon>Peptostreptococcaceae</taxon>
        <taxon>Intestinibacter</taxon>
    </lineage>
</organism>
<gene>
    <name evidence="1" type="ORF">KQI20_14255</name>
</gene>
<dbReference type="EMBL" id="JAHLOQ010000087">
    <property type="protein sequence ID" value="MBU5337566.1"/>
    <property type="molecule type" value="Genomic_DNA"/>
</dbReference>
<sequence>MERIISNNFVGDLEDGILRNILKYVKSDTTLAMEIRKDCINIYYRGGSLLKIKEVGENIYNGYFDKNYIKTENSQSVVVECIPGINNLSKANKLIEYIPKIKQQMDLWMKIEMPDGGEREYKHIVAKENNYGLIGKESDYFIGDIEYRGCLNNYLFDMIGVKWAVDNDNTKNLDLALFKMYYGDKHLKTSKEILNDLNNITSFLNNKEYVDILKNDLKEIYKVKSMLGLLYPYKELEINFSQKIEIVYIFGNQSNENENLKNILINIKTSQEYKEISQIVDIKVATASFMGYGLYEKNMVTLDKAIEML</sequence>
<evidence type="ECO:0000313" key="1">
    <source>
        <dbReference type="EMBL" id="MBU5337566.1"/>
    </source>
</evidence>
<proteinExistence type="predicted"/>
<comment type="caution">
    <text evidence="1">The sequence shown here is derived from an EMBL/GenBank/DDBJ whole genome shotgun (WGS) entry which is preliminary data.</text>
</comment>
<reference evidence="1 2" key="1">
    <citation type="submission" date="2021-06" db="EMBL/GenBank/DDBJ databases">
        <authorList>
            <person name="Sun Q."/>
            <person name="Li D."/>
        </authorList>
    </citation>
    <scope>NUCLEOTIDE SEQUENCE [LARGE SCALE GENOMIC DNA]</scope>
    <source>
        <strain evidence="1 2">N19</strain>
    </source>
</reference>